<proteinExistence type="predicted"/>
<comment type="subcellular location">
    <subcellularLocation>
        <location evidence="1">Nucleus</location>
    </subcellularLocation>
</comment>
<feature type="domain" description="NAC" evidence="8">
    <location>
        <begin position="21"/>
        <end position="171"/>
    </location>
</feature>
<evidence type="ECO:0000259" key="8">
    <source>
        <dbReference type="PROSITE" id="PS51005"/>
    </source>
</evidence>
<dbReference type="FunFam" id="2.170.150.80:FF:000002">
    <property type="entry name" value="Nac domain-containing protein 86"/>
    <property type="match status" value="1"/>
</dbReference>
<dbReference type="InterPro" id="IPR003441">
    <property type="entry name" value="NAC-dom"/>
</dbReference>
<keyword evidence="7" id="KW-1133">Transmembrane helix</keyword>
<evidence type="ECO:0000256" key="6">
    <source>
        <dbReference type="SAM" id="MobiDB-lite"/>
    </source>
</evidence>
<dbReference type="GO" id="GO:0003677">
    <property type="term" value="F:DNA binding"/>
    <property type="evidence" value="ECO:0007669"/>
    <property type="project" value="UniProtKB-KW"/>
</dbReference>
<dbReference type="PROSITE" id="PS51005">
    <property type="entry name" value="NAC"/>
    <property type="match status" value="1"/>
</dbReference>
<dbReference type="PANTHER" id="PTHR31744">
    <property type="entry name" value="PROTEIN CUP-SHAPED COTYLEDON 2-RELATED"/>
    <property type="match status" value="1"/>
</dbReference>
<dbReference type="SUPFAM" id="SSF101941">
    <property type="entry name" value="NAC domain"/>
    <property type="match status" value="1"/>
</dbReference>
<feature type="compositionally biased region" description="Low complexity" evidence="6">
    <location>
        <begin position="1"/>
        <end position="10"/>
    </location>
</feature>
<keyword evidence="7" id="KW-0472">Membrane</keyword>
<keyword evidence="3" id="KW-0238">DNA-binding</keyword>
<dbReference type="InterPro" id="IPR036093">
    <property type="entry name" value="NAC_dom_sf"/>
</dbReference>
<keyword evidence="4" id="KW-0804">Transcription</keyword>
<dbReference type="Proteomes" id="UP001222027">
    <property type="component" value="Unassembled WGS sequence"/>
</dbReference>
<keyword evidence="5" id="KW-0539">Nucleus</keyword>
<reference evidence="9 10" key="1">
    <citation type="submission" date="2022-12" db="EMBL/GenBank/DDBJ databases">
        <title>Chromosome-scale assembly of the Ensete ventricosum genome.</title>
        <authorList>
            <person name="Dussert Y."/>
            <person name="Stocks J."/>
            <person name="Wendawek A."/>
            <person name="Woldeyes F."/>
            <person name="Nichols R.A."/>
            <person name="Borrell J.S."/>
        </authorList>
    </citation>
    <scope>NUCLEOTIDE SEQUENCE [LARGE SCALE GENOMIC DNA]</scope>
    <source>
        <strain evidence="10">cv. Maze</strain>
        <tissue evidence="9">Seeds</tissue>
    </source>
</reference>
<evidence type="ECO:0000256" key="2">
    <source>
        <dbReference type="ARBA" id="ARBA00023015"/>
    </source>
</evidence>
<evidence type="ECO:0000256" key="7">
    <source>
        <dbReference type="SAM" id="Phobius"/>
    </source>
</evidence>
<keyword evidence="2" id="KW-0805">Transcription regulation</keyword>
<dbReference type="Pfam" id="PF02365">
    <property type="entry name" value="NAM"/>
    <property type="match status" value="1"/>
</dbReference>
<dbReference type="EMBL" id="JAQQAF010000009">
    <property type="protein sequence ID" value="KAJ8460321.1"/>
    <property type="molecule type" value="Genomic_DNA"/>
</dbReference>
<evidence type="ECO:0000256" key="5">
    <source>
        <dbReference type="ARBA" id="ARBA00023242"/>
    </source>
</evidence>
<feature type="transmembrane region" description="Helical" evidence="7">
    <location>
        <begin position="632"/>
        <end position="656"/>
    </location>
</feature>
<dbReference type="AlphaFoldDB" id="A0AAV8PPD3"/>
<comment type="caution">
    <text evidence="9">The sequence shown here is derived from an EMBL/GenBank/DDBJ whole genome shotgun (WGS) entry which is preliminary data.</text>
</comment>
<evidence type="ECO:0000256" key="1">
    <source>
        <dbReference type="ARBA" id="ARBA00004123"/>
    </source>
</evidence>
<dbReference type="Gene3D" id="2.170.150.80">
    <property type="entry name" value="NAC domain"/>
    <property type="match status" value="1"/>
</dbReference>
<keyword evidence="10" id="KW-1185">Reference proteome</keyword>
<evidence type="ECO:0000313" key="9">
    <source>
        <dbReference type="EMBL" id="KAJ8460321.1"/>
    </source>
</evidence>
<dbReference type="GO" id="GO:0005634">
    <property type="term" value="C:nucleus"/>
    <property type="evidence" value="ECO:0007669"/>
    <property type="project" value="UniProtKB-SubCell"/>
</dbReference>
<evidence type="ECO:0000256" key="3">
    <source>
        <dbReference type="ARBA" id="ARBA00023125"/>
    </source>
</evidence>
<protein>
    <recommendedName>
        <fullName evidence="8">NAC domain-containing protein</fullName>
    </recommendedName>
</protein>
<evidence type="ECO:0000256" key="4">
    <source>
        <dbReference type="ARBA" id="ARBA00023163"/>
    </source>
</evidence>
<feature type="region of interest" description="Disordered" evidence="6">
    <location>
        <begin position="1"/>
        <end position="20"/>
    </location>
</feature>
<accession>A0AAV8PPD3</accession>
<dbReference type="PANTHER" id="PTHR31744:SF210">
    <property type="entry name" value="NAC DOMAIN-CONTAINING PROTEIN 86-LIKE"/>
    <property type="match status" value="1"/>
</dbReference>
<gene>
    <name evidence="9" type="ORF">OPV22_033247</name>
</gene>
<organism evidence="9 10">
    <name type="scientific">Ensete ventricosum</name>
    <name type="common">Abyssinian banana</name>
    <name type="synonym">Musa ensete</name>
    <dbReference type="NCBI Taxonomy" id="4639"/>
    <lineage>
        <taxon>Eukaryota</taxon>
        <taxon>Viridiplantae</taxon>
        <taxon>Streptophyta</taxon>
        <taxon>Embryophyta</taxon>
        <taxon>Tracheophyta</taxon>
        <taxon>Spermatophyta</taxon>
        <taxon>Magnoliopsida</taxon>
        <taxon>Liliopsida</taxon>
        <taxon>Zingiberales</taxon>
        <taxon>Musaceae</taxon>
        <taxon>Ensete</taxon>
    </lineage>
</organism>
<evidence type="ECO:0000313" key="10">
    <source>
        <dbReference type="Proteomes" id="UP001222027"/>
    </source>
</evidence>
<sequence>MHGVAASSSTPQPPPPAASLLAPGFRFHPTDEELVDYYLKRKVSGRPLRTDAIAEVDLCKCEPWELPGRSRLHSRDLEWYFFCPVDRKYPNRSRTNRATARGYWKTTGKDRPVHRRSRVVGMKKTLVFHAGRASHGARTNWVMHEYRLEDDELTHSGIPQDAYVVCRIFQKSGAGPRNGAQYGAPFVEEEWEEEDEKAADGLFVAPFGGDAEINEALDTEFMEINDLLQGEHMGHQYGRAALCCLGDTDGQGSGSNPVDPIHILDVFPEEICNDQNLTDKVLDCIYEPNLWSSRTNTGGSGQQIILNDIAYSSPIQCEEFVALNDLEDDSMNISYPFGEGFVTCPLLACHATFANRAHDGRNLHYGLEADEFFDAAAIQSTEPVLDNFNLQASDPLNTLSGDYASYQDAQDMVFHDASSEFLATGQDNSVYQNELSYSSIADPHNSDFDAEAMAFFDALDGGLENDIFSSLESLEHKKLSALSQFISEVDGGDGPTNTAIPELLYTNVGGNLLPALPVTDNQFVNDYENAPVAPDIKQNVNGKRTIMSRLVNMLGSISAPPAFAAEYPASLGSTQVTVGMVDVHGLSATSSTGHCSLQKNGNGDLLLSYSIAENLGRKKSLGFQPFRKIRDWAVSFLLRGGCYPFFLSALVLTISYKVDMCIYGK</sequence>
<keyword evidence="7" id="KW-0812">Transmembrane</keyword>
<name>A0AAV8PPD3_ENSVE</name>
<dbReference type="GO" id="GO:0006355">
    <property type="term" value="P:regulation of DNA-templated transcription"/>
    <property type="evidence" value="ECO:0007669"/>
    <property type="project" value="InterPro"/>
</dbReference>